<proteinExistence type="predicted"/>
<comment type="caution">
    <text evidence="1">The sequence shown here is derived from an EMBL/GenBank/DDBJ whole genome shotgun (WGS) entry which is preliminary data.</text>
</comment>
<dbReference type="Proteomes" id="UP001140502">
    <property type="component" value="Unassembled WGS sequence"/>
</dbReference>
<reference evidence="1" key="1">
    <citation type="submission" date="2022-10" db="EMBL/GenBank/DDBJ databases">
        <title>Tapping the CABI collections for fungal endophytes: first genome assemblies for Collariella, Neodidymelliopsis, Ascochyta clinopodiicola, Didymella pomorum, Didymosphaeria variabile, Neocosmospora piperis and Neocucurbitaria cava.</title>
        <authorList>
            <person name="Hill R."/>
        </authorList>
    </citation>
    <scope>NUCLEOTIDE SEQUENCE</scope>
    <source>
        <strain evidence="1">IMI 366586</strain>
    </source>
</reference>
<accession>A0A9W8W6E8</accession>
<evidence type="ECO:0000313" key="1">
    <source>
        <dbReference type="EMBL" id="KAJ4313469.1"/>
    </source>
</evidence>
<evidence type="ECO:0000313" key="2">
    <source>
        <dbReference type="Proteomes" id="UP001140502"/>
    </source>
</evidence>
<sequence>MDSSDLDRFFTNHWNATVEQCEKSLEPDDLEQKEVLEESGTSFGRSMPYEIALIEPTFGHLRQFANIFESQLGLSADFFWGIIGLLLKLTAQDSQALSRIPRMLKSLGYKAEAFKGYCAASREVLASMKEACFDIQIQLVEFFTSAVKSMRGEEEEEEAKYN</sequence>
<name>A0A9W8W6E8_9HYPO</name>
<organism evidence="1 2">
    <name type="scientific">Fusarium piperis</name>
    <dbReference type="NCBI Taxonomy" id="1435070"/>
    <lineage>
        <taxon>Eukaryota</taxon>
        <taxon>Fungi</taxon>
        <taxon>Dikarya</taxon>
        <taxon>Ascomycota</taxon>
        <taxon>Pezizomycotina</taxon>
        <taxon>Sordariomycetes</taxon>
        <taxon>Hypocreomycetidae</taxon>
        <taxon>Hypocreales</taxon>
        <taxon>Nectriaceae</taxon>
        <taxon>Fusarium</taxon>
        <taxon>Fusarium solani species complex</taxon>
    </lineage>
</organism>
<gene>
    <name evidence="1" type="ORF">N0V84_009394</name>
</gene>
<dbReference type="EMBL" id="JAPEUR010000257">
    <property type="protein sequence ID" value="KAJ4313469.1"/>
    <property type="molecule type" value="Genomic_DNA"/>
</dbReference>
<dbReference type="OrthoDB" id="4748888at2759"/>
<keyword evidence="2" id="KW-1185">Reference proteome</keyword>
<dbReference type="AlphaFoldDB" id="A0A9W8W6E8"/>
<protein>
    <submittedName>
        <fullName evidence="1">Uncharacterized protein</fullName>
    </submittedName>
</protein>